<sequence length="120" mass="13274">MKNRRKRKRSGASCKILNEEKRRNTEDGALTGLCHDTTLGFLNATLPPSAFLSSSPPPLLISPPPPLLSPPRRFHERSCSVRGGQTCEEEEAAPDKTDSFFAEHCGHIGHAHLRLYGDVR</sequence>
<dbReference type="Proteomes" id="UP000805704">
    <property type="component" value="Chromosome 20"/>
</dbReference>
<organism evidence="1 2">
    <name type="scientific">Nibea albiflora</name>
    <name type="common">Yellow drum</name>
    <name type="synonym">Corvina albiflora</name>
    <dbReference type="NCBI Taxonomy" id="240163"/>
    <lineage>
        <taxon>Eukaryota</taxon>
        <taxon>Metazoa</taxon>
        <taxon>Chordata</taxon>
        <taxon>Craniata</taxon>
        <taxon>Vertebrata</taxon>
        <taxon>Euteleostomi</taxon>
        <taxon>Actinopterygii</taxon>
        <taxon>Neopterygii</taxon>
        <taxon>Teleostei</taxon>
        <taxon>Neoteleostei</taxon>
        <taxon>Acanthomorphata</taxon>
        <taxon>Eupercaria</taxon>
        <taxon>Sciaenidae</taxon>
        <taxon>Nibea</taxon>
    </lineage>
</organism>
<proteinExistence type="predicted"/>
<name>A0ACB7EXG8_NIBAL</name>
<evidence type="ECO:0000313" key="2">
    <source>
        <dbReference type="Proteomes" id="UP000805704"/>
    </source>
</evidence>
<dbReference type="EMBL" id="CM024808">
    <property type="protein sequence ID" value="KAG8006669.1"/>
    <property type="molecule type" value="Genomic_DNA"/>
</dbReference>
<protein>
    <submittedName>
        <fullName evidence="1">Uncharacterized protein</fullName>
    </submittedName>
</protein>
<reference evidence="1" key="1">
    <citation type="submission" date="2020-04" db="EMBL/GenBank/DDBJ databases">
        <title>A chromosome-scale assembly and high-density genetic map of the yellow drum (Nibea albiflora) genome.</title>
        <authorList>
            <person name="Xu D."/>
            <person name="Zhang W."/>
            <person name="Chen R."/>
            <person name="Tan P."/>
            <person name="Wang L."/>
            <person name="Song H."/>
            <person name="Tian L."/>
            <person name="Zhu Q."/>
            <person name="Wang B."/>
        </authorList>
    </citation>
    <scope>NUCLEOTIDE SEQUENCE</scope>
    <source>
        <strain evidence="1">ZJHYS-2018</strain>
    </source>
</reference>
<gene>
    <name evidence="1" type="ORF">GBF38_022620</name>
</gene>
<evidence type="ECO:0000313" key="1">
    <source>
        <dbReference type="EMBL" id="KAG8006669.1"/>
    </source>
</evidence>
<keyword evidence="2" id="KW-1185">Reference proteome</keyword>
<comment type="caution">
    <text evidence="1">The sequence shown here is derived from an EMBL/GenBank/DDBJ whole genome shotgun (WGS) entry which is preliminary data.</text>
</comment>
<accession>A0ACB7EXG8</accession>